<evidence type="ECO:0000256" key="1">
    <source>
        <dbReference type="ARBA" id="ARBA00004613"/>
    </source>
</evidence>
<evidence type="ECO:0000256" key="2">
    <source>
        <dbReference type="ARBA" id="ARBA00007664"/>
    </source>
</evidence>
<evidence type="ECO:0000256" key="10">
    <source>
        <dbReference type="ARBA" id="ARBA00023180"/>
    </source>
</evidence>
<dbReference type="AlphaFoldDB" id="A0A9W6XCB1"/>
<keyword evidence="9" id="KW-1015">Disulfide bond</keyword>
<dbReference type="PRINTS" id="PR00722">
    <property type="entry name" value="CHYMOTRYPSIN"/>
</dbReference>
<sequence>MVKVNIILTLACVAASSSAYDGHVERELILSGEIVPIGTKTYFADDFMLMELERPSKYKPVRLATADDSDFKPGKMAATMGWGTNTETNGNASAKLQRMDVPLVSDEACIAYTTVGASMVCAVGVANRDSCGGDSGGPLIVESADGEDVLIGVVSWAKNDTCGREGYYGVYSRVSSARPWIDAITGGSGTCLA</sequence>
<protein>
    <submittedName>
        <fullName evidence="13">Unnamed protein product</fullName>
    </submittedName>
</protein>
<dbReference type="SMART" id="SM00020">
    <property type="entry name" value="Tryp_SPc"/>
    <property type="match status" value="1"/>
</dbReference>
<dbReference type="OrthoDB" id="93664at2759"/>
<keyword evidence="7" id="KW-0720">Serine protease</keyword>
<evidence type="ECO:0000256" key="3">
    <source>
        <dbReference type="ARBA" id="ARBA00022525"/>
    </source>
</evidence>
<keyword evidence="6" id="KW-0378">Hydrolase</keyword>
<dbReference type="InterPro" id="IPR001314">
    <property type="entry name" value="Peptidase_S1A"/>
</dbReference>
<dbReference type="SUPFAM" id="SSF50494">
    <property type="entry name" value="Trypsin-like serine proteases"/>
    <property type="match status" value="1"/>
</dbReference>
<evidence type="ECO:0000256" key="4">
    <source>
        <dbReference type="ARBA" id="ARBA00022670"/>
    </source>
</evidence>
<dbReference type="PANTHER" id="PTHR24276">
    <property type="entry name" value="POLYSERASE-RELATED"/>
    <property type="match status" value="1"/>
</dbReference>
<gene>
    <name evidence="13" type="ORF">Pfra01_000968800</name>
</gene>
<evidence type="ECO:0000256" key="9">
    <source>
        <dbReference type="ARBA" id="ARBA00023157"/>
    </source>
</evidence>
<comment type="caution">
    <text evidence="13">The sequence shown here is derived from an EMBL/GenBank/DDBJ whole genome shotgun (WGS) entry which is preliminary data.</text>
</comment>
<dbReference type="CDD" id="cd00190">
    <property type="entry name" value="Tryp_SPc"/>
    <property type="match status" value="1"/>
</dbReference>
<name>A0A9W6XCB1_9STRA</name>
<evidence type="ECO:0000256" key="11">
    <source>
        <dbReference type="SAM" id="SignalP"/>
    </source>
</evidence>
<dbReference type="PROSITE" id="PS00135">
    <property type="entry name" value="TRYPSIN_SER"/>
    <property type="match status" value="1"/>
</dbReference>
<reference evidence="13" key="1">
    <citation type="submission" date="2023-04" db="EMBL/GenBank/DDBJ databases">
        <title>Phytophthora fragariaefolia NBRC 109709.</title>
        <authorList>
            <person name="Ichikawa N."/>
            <person name="Sato H."/>
            <person name="Tonouchi N."/>
        </authorList>
    </citation>
    <scope>NUCLEOTIDE SEQUENCE</scope>
    <source>
        <strain evidence="13">NBRC 109709</strain>
    </source>
</reference>
<organism evidence="13 14">
    <name type="scientific">Phytophthora fragariaefolia</name>
    <dbReference type="NCBI Taxonomy" id="1490495"/>
    <lineage>
        <taxon>Eukaryota</taxon>
        <taxon>Sar</taxon>
        <taxon>Stramenopiles</taxon>
        <taxon>Oomycota</taxon>
        <taxon>Peronosporomycetes</taxon>
        <taxon>Peronosporales</taxon>
        <taxon>Peronosporaceae</taxon>
        <taxon>Phytophthora</taxon>
    </lineage>
</organism>
<keyword evidence="8" id="KW-0843">Virulence</keyword>
<keyword evidence="3" id="KW-0964">Secreted</keyword>
<evidence type="ECO:0000313" key="14">
    <source>
        <dbReference type="Proteomes" id="UP001165121"/>
    </source>
</evidence>
<dbReference type="GO" id="GO:0005576">
    <property type="term" value="C:extracellular region"/>
    <property type="evidence" value="ECO:0007669"/>
    <property type="project" value="UniProtKB-SubCell"/>
</dbReference>
<keyword evidence="10" id="KW-0325">Glycoprotein</keyword>
<feature type="domain" description="Peptidase S1" evidence="12">
    <location>
        <begin position="42"/>
        <end position="186"/>
    </location>
</feature>
<dbReference type="InterPro" id="IPR050430">
    <property type="entry name" value="Peptidase_S1"/>
</dbReference>
<dbReference type="EMBL" id="BSXT01000905">
    <property type="protein sequence ID" value="GMF35997.1"/>
    <property type="molecule type" value="Genomic_DNA"/>
</dbReference>
<comment type="similarity">
    <text evidence="2">Belongs to the peptidase S1 family.</text>
</comment>
<dbReference type="InterPro" id="IPR043504">
    <property type="entry name" value="Peptidase_S1_PA_chymotrypsin"/>
</dbReference>
<dbReference type="GO" id="GO:0006508">
    <property type="term" value="P:proteolysis"/>
    <property type="evidence" value="ECO:0007669"/>
    <property type="project" value="UniProtKB-KW"/>
</dbReference>
<evidence type="ECO:0000256" key="6">
    <source>
        <dbReference type="ARBA" id="ARBA00022801"/>
    </source>
</evidence>
<dbReference type="PROSITE" id="PS50240">
    <property type="entry name" value="TRYPSIN_DOM"/>
    <property type="match status" value="1"/>
</dbReference>
<dbReference type="GO" id="GO:0004252">
    <property type="term" value="F:serine-type endopeptidase activity"/>
    <property type="evidence" value="ECO:0007669"/>
    <property type="project" value="InterPro"/>
</dbReference>
<evidence type="ECO:0000259" key="12">
    <source>
        <dbReference type="PROSITE" id="PS50240"/>
    </source>
</evidence>
<feature type="chain" id="PRO_5040798993" evidence="11">
    <location>
        <begin position="20"/>
        <end position="193"/>
    </location>
</feature>
<evidence type="ECO:0000256" key="7">
    <source>
        <dbReference type="ARBA" id="ARBA00022825"/>
    </source>
</evidence>
<feature type="signal peptide" evidence="11">
    <location>
        <begin position="1"/>
        <end position="19"/>
    </location>
</feature>
<comment type="subcellular location">
    <subcellularLocation>
        <location evidence="1">Secreted</location>
    </subcellularLocation>
</comment>
<dbReference type="Pfam" id="PF00089">
    <property type="entry name" value="Trypsin"/>
    <property type="match status" value="1"/>
</dbReference>
<dbReference type="InterPro" id="IPR009003">
    <property type="entry name" value="Peptidase_S1_PA"/>
</dbReference>
<dbReference type="InterPro" id="IPR001254">
    <property type="entry name" value="Trypsin_dom"/>
</dbReference>
<accession>A0A9W6XCB1</accession>
<dbReference type="PANTHER" id="PTHR24276:SF98">
    <property type="entry name" value="FI18310P1-RELATED"/>
    <property type="match status" value="1"/>
</dbReference>
<evidence type="ECO:0000313" key="13">
    <source>
        <dbReference type="EMBL" id="GMF35997.1"/>
    </source>
</evidence>
<keyword evidence="14" id="KW-1185">Reference proteome</keyword>
<proteinExistence type="inferred from homology"/>
<dbReference type="FunFam" id="2.40.10.10:FF:000036">
    <property type="entry name" value="Trypsin beta"/>
    <property type="match status" value="1"/>
</dbReference>
<evidence type="ECO:0000256" key="8">
    <source>
        <dbReference type="ARBA" id="ARBA00023026"/>
    </source>
</evidence>
<dbReference type="Proteomes" id="UP001165121">
    <property type="component" value="Unassembled WGS sequence"/>
</dbReference>
<dbReference type="InterPro" id="IPR033116">
    <property type="entry name" value="TRYPSIN_SER"/>
</dbReference>
<evidence type="ECO:0000256" key="5">
    <source>
        <dbReference type="ARBA" id="ARBA00022729"/>
    </source>
</evidence>
<keyword evidence="5 11" id="KW-0732">Signal</keyword>
<keyword evidence="4" id="KW-0645">Protease</keyword>
<dbReference type="Gene3D" id="2.40.10.10">
    <property type="entry name" value="Trypsin-like serine proteases"/>
    <property type="match status" value="1"/>
</dbReference>